<evidence type="ECO:0000313" key="9">
    <source>
        <dbReference type="Proteomes" id="UP000724874"/>
    </source>
</evidence>
<keyword evidence="2 7" id="KW-0349">Heme</keyword>
<dbReference type="GO" id="GO:0016705">
    <property type="term" value="F:oxidoreductase activity, acting on paired donors, with incorporation or reduction of molecular oxygen"/>
    <property type="evidence" value="ECO:0007669"/>
    <property type="project" value="InterPro"/>
</dbReference>
<dbReference type="InterPro" id="IPR037120">
    <property type="entry name" value="Haem_peroxidase_sf_animal"/>
</dbReference>
<feature type="binding site" description="axial binding residue" evidence="7">
    <location>
        <position position="384"/>
    </location>
    <ligand>
        <name>heme b</name>
        <dbReference type="ChEBI" id="CHEBI:60344"/>
    </ligand>
    <ligandPart>
        <name>Fe</name>
        <dbReference type="ChEBI" id="CHEBI:18248"/>
    </ligandPart>
</feature>
<accession>A0A9P5NTQ7</accession>
<dbReference type="OrthoDB" id="823504at2759"/>
<dbReference type="Proteomes" id="UP000724874">
    <property type="component" value="Unassembled WGS sequence"/>
</dbReference>
<keyword evidence="9" id="KW-1185">Reference proteome</keyword>
<dbReference type="GO" id="GO:0020037">
    <property type="term" value="F:heme binding"/>
    <property type="evidence" value="ECO:0007669"/>
    <property type="project" value="InterPro"/>
</dbReference>
<evidence type="ECO:0000256" key="3">
    <source>
        <dbReference type="ARBA" id="ARBA00022723"/>
    </source>
</evidence>
<organism evidence="8 9">
    <name type="scientific">Gymnopilus junonius</name>
    <name type="common">Spectacular rustgill mushroom</name>
    <name type="synonym">Gymnopilus spectabilis subsp. junonius</name>
    <dbReference type="NCBI Taxonomy" id="109634"/>
    <lineage>
        <taxon>Eukaryota</taxon>
        <taxon>Fungi</taxon>
        <taxon>Dikarya</taxon>
        <taxon>Basidiomycota</taxon>
        <taxon>Agaricomycotina</taxon>
        <taxon>Agaricomycetes</taxon>
        <taxon>Agaricomycetidae</taxon>
        <taxon>Agaricales</taxon>
        <taxon>Agaricineae</taxon>
        <taxon>Hymenogastraceae</taxon>
        <taxon>Gymnopilus</taxon>
    </lineage>
</organism>
<dbReference type="Pfam" id="PF00067">
    <property type="entry name" value="p450"/>
    <property type="match status" value="1"/>
</dbReference>
<dbReference type="InterPro" id="IPR019791">
    <property type="entry name" value="Haem_peroxidase_animal"/>
</dbReference>
<dbReference type="SUPFAM" id="SSF48264">
    <property type="entry name" value="Cytochrome P450"/>
    <property type="match status" value="1"/>
</dbReference>
<keyword evidence="5" id="KW-0560">Oxidoreductase</keyword>
<gene>
    <name evidence="8" type="ORF">CPB84DRAFT_1726503</name>
</gene>
<dbReference type="GO" id="GO:0051213">
    <property type="term" value="F:dioxygenase activity"/>
    <property type="evidence" value="ECO:0007669"/>
    <property type="project" value="UniProtKB-KW"/>
</dbReference>
<dbReference type="SUPFAM" id="SSF48113">
    <property type="entry name" value="Heme-dependent peroxidases"/>
    <property type="match status" value="1"/>
</dbReference>
<comment type="caution">
    <text evidence="8">The sequence shown here is derived from an EMBL/GenBank/DDBJ whole genome shotgun (WGS) entry which is preliminary data.</text>
</comment>
<dbReference type="InterPro" id="IPR001128">
    <property type="entry name" value="Cyt_P450"/>
</dbReference>
<dbReference type="EMBL" id="JADNYJ010000019">
    <property type="protein sequence ID" value="KAF8906299.1"/>
    <property type="molecule type" value="Genomic_DNA"/>
</dbReference>
<reference evidence="8" key="1">
    <citation type="submission" date="2020-11" db="EMBL/GenBank/DDBJ databases">
        <authorList>
            <consortium name="DOE Joint Genome Institute"/>
            <person name="Ahrendt S."/>
            <person name="Riley R."/>
            <person name="Andreopoulos W."/>
            <person name="LaButti K."/>
            <person name="Pangilinan J."/>
            <person name="Ruiz-duenas F.J."/>
            <person name="Barrasa J.M."/>
            <person name="Sanchez-Garcia M."/>
            <person name="Camarero S."/>
            <person name="Miyauchi S."/>
            <person name="Serrano A."/>
            <person name="Linde D."/>
            <person name="Babiker R."/>
            <person name="Drula E."/>
            <person name="Ayuso-Fernandez I."/>
            <person name="Pacheco R."/>
            <person name="Padilla G."/>
            <person name="Ferreira P."/>
            <person name="Barriuso J."/>
            <person name="Kellner H."/>
            <person name="Castanera R."/>
            <person name="Alfaro M."/>
            <person name="Ramirez L."/>
            <person name="Pisabarro A.G."/>
            <person name="Kuo A."/>
            <person name="Tritt A."/>
            <person name="Lipzen A."/>
            <person name="He G."/>
            <person name="Yan M."/>
            <person name="Ng V."/>
            <person name="Cullen D."/>
            <person name="Martin F."/>
            <person name="Rosso M.-N."/>
            <person name="Henrissat B."/>
            <person name="Hibbett D."/>
            <person name="Martinez A.T."/>
            <person name="Grigoriev I.V."/>
        </authorList>
    </citation>
    <scope>NUCLEOTIDE SEQUENCE</scope>
    <source>
        <strain evidence="8">AH 44721</strain>
    </source>
</reference>
<keyword evidence="6 7" id="KW-0408">Iron</keyword>
<dbReference type="PANTHER" id="PTHR11903:SF37">
    <property type="entry name" value="PSI-PRODUCING OXYGENASE A"/>
    <property type="match status" value="1"/>
</dbReference>
<dbReference type="AlphaFoldDB" id="A0A9P5NTQ7"/>
<evidence type="ECO:0000256" key="4">
    <source>
        <dbReference type="ARBA" id="ARBA00022964"/>
    </source>
</evidence>
<dbReference type="InterPro" id="IPR034812">
    <property type="entry name" value="Ppo-like_N"/>
</dbReference>
<dbReference type="Pfam" id="PF03098">
    <property type="entry name" value="An_peroxidase"/>
    <property type="match status" value="2"/>
</dbReference>
<evidence type="ECO:0000256" key="2">
    <source>
        <dbReference type="ARBA" id="ARBA00022617"/>
    </source>
</evidence>
<dbReference type="GO" id="GO:0005506">
    <property type="term" value="F:iron ion binding"/>
    <property type="evidence" value="ECO:0007669"/>
    <property type="project" value="InterPro"/>
</dbReference>
<name>A0A9P5NTQ7_GYMJU</name>
<dbReference type="CDD" id="cd09817">
    <property type="entry name" value="linoleate_diol_synthase_like"/>
    <property type="match status" value="1"/>
</dbReference>
<evidence type="ECO:0000256" key="5">
    <source>
        <dbReference type="ARBA" id="ARBA00023002"/>
    </source>
</evidence>
<proteinExistence type="predicted"/>
<dbReference type="InterPro" id="IPR050783">
    <property type="entry name" value="Oxylipin_biosynth_metab"/>
</dbReference>
<dbReference type="GO" id="GO:0006979">
    <property type="term" value="P:response to oxidative stress"/>
    <property type="evidence" value="ECO:0007669"/>
    <property type="project" value="InterPro"/>
</dbReference>
<protein>
    <submittedName>
        <fullName evidence="8">Linoleate diol synthase</fullName>
    </submittedName>
</protein>
<dbReference type="GO" id="GO:0006631">
    <property type="term" value="P:fatty acid metabolic process"/>
    <property type="evidence" value="ECO:0007669"/>
    <property type="project" value="UniProtKB-ARBA"/>
</dbReference>
<dbReference type="Gene3D" id="1.10.640.10">
    <property type="entry name" value="Haem peroxidase domain superfamily, animal type"/>
    <property type="match status" value="1"/>
</dbReference>
<dbReference type="PROSITE" id="PS50292">
    <property type="entry name" value="PEROXIDASE_3"/>
    <property type="match status" value="1"/>
</dbReference>
<evidence type="ECO:0000256" key="7">
    <source>
        <dbReference type="PIRSR" id="PIRSR619791-2"/>
    </source>
</evidence>
<evidence type="ECO:0000256" key="6">
    <source>
        <dbReference type="ARBA" id="ARBA00023004"/>
    </source>
</evidence>
<dbReference type="PRINTS" id="PR00457">
    <property type="entry name" value="ANPEROXIDASE"/>
</dbReference>
<keyword evidence="3 7" id="KW-0479">Metal-binding</keyword>
<dbReference type="InterPro" id="IPR036396">
    <property type="entry name" value="Cyt_P450_sf"/>
</dbReference>
<dbReference type="GO" id="GO:0004497">
    <property type="term" value="F:monooxygenase activity"/>
    <property type="evidence" value="ECO:0007669"/>
    <property type="project" value="InterPro"/>
</dbReference>
<dbReference type="Gene3D" id="1.10.630.10">
    <property type="entry name" value="Cytochrome P450"/>
    <property type="match status" value="1"/>
</dbReference>
<sequence>MSTKRSSIFRWPANANGSAAPSDGGLVVDREYQPVGTSGPSLKGLSQLKAQVKKGLAVELNQSTASSIIDLIRRKDSIDDRKLLLEHALSFVSKLPEGQVEEFFKKKIIELLYNDLAHPPATLISNKYAWRTADGSYNNIEYPDLGKAGTPYARSVQQTHPLPPNQLPDSGLIFDTLLKREEFVQHPGGLSSLMFSFAALVIHSVFRTSHRDWNINETSSYVDLAPLYGNNQETQDRVRIRDGRGKLHPDAFAEDRLLLLPPAVCVLLVLFSRNHNYIADKLLEINERGTYINPTTVSPDDPKSKAKLLQQEEEIFQISRLINCGWFGMVVFSDYFSTILGLVRDGSSWSLTPFDEMRNDDHSLFERGKGNQCSVEFNCLYRWHATTSQEDEEWTTQVFAQVFDNKPVDEITVDDFRKAAAKLDASEVDLPHWNFGKIQRQENGSFKDDDLANILHDATEHKAATFGARGTPAVFRLNEIMGIEQNRKWGVCSLNDFRKYLGLKPYSTFLEWNSNPEIADAAQKLYGNIDYLELYVGLQAEEAKPLVDGAGLCPGYTISRAILSDAIALTRGDRFFTHDFTPYNLTAWGFADCQRDPNAFGFGSTLGRLLLRTLPNNFTENSVYTFFPLMTPESMKTNLTKLGVLDQYDLSRPKSKTGTTPIDGYTRVKSVLADKEGFQTPYKARVDRVLEKSHRFFPIESDKEQQAVITVLSSPELLDGIGRYFYESTKKLIDSNSYTLVGGKVAGVDIVRQVLTTVPVYWAATELAGIQLKTAEHPHGVYSAAELYEILGEIYAFVFLEVEASKVMVMQKRVKANVQKLLHLIKSGLGDAAGPRLSFSALFDTVSSLFKLKKSDHHGIVKRLYELGHSTDQLTNTILALMVTSTVELSLALTNVLNYYLGTQHVEKLASIAKSTDGAAGFDGYIYEALRLEPTFRGVFRVSTKDQTLNGQDFKKGDKVFIGTALANLDDKVFPDPATFNASRSPKDHVRAEGVFNYLGEGLTIKILSQVLRAVFEFSNIRRAPNQSGALPRFKVHNRPELFYGYLNSAQIISEFPTSMSIQFDIKN</sequence>
<comment type="subunit">
    <text evidence="1">Homotetramer.</text>
</comment>
<dbReference type="PANTHER" id="PTHR11903">
    <property type="entry name" value="PROSTAGLANDIN G/H SYNTHASE"/>
    <property type="match status" value="1"/>
</dbReference>
<dbReference type="GO" id="GO:0004601">
    <property type="term" value="F:peroxidase activity"/>
    <property type="evidence" value="ECO:0007669"/>
    <property type="project" value="InterPro"/>
</dbReference>
<evidence type="ECO:0000313" key="8">
    <source>
        <dbReference type="EMBL" id="KAF8906299.1"/>
    </source>
</evidence>
<dbReference type="InterPro" id="IPR010255">
    <property type="entry name" value="Haem_peroxidase_sf"/>
</dbReference>
<evidence type="ECO:0000256" key="1">
    <source>
        <dbReference type="ARBA" id="ARBA00011881"/>
    </source>
</evidence>
<keyword evidence="4" id="KW-0223">Dioxygenase</keyword>